<reference evidence="2 3" key="1">
    <citation type="submission" date="2019-07" db="EMBL/GenBank/DDBJ databases">
        <title>Draft genome for Aliikangiella sp. M105.</title>
        <authorList>
            <person name="Wang G."/>
        </authorList>
    </citation>
    <scope>NUCLEOTIDE SEQUENCE [LARGE SCALE GENOMIC DNA]</scope>
    <source>
        <strain evidence="2 3">M105</strain>
    </source>
</reference>
<keyword evidence="3" id="KW-1185">Reference proteome</keyword>
<comment type="caution">
    <text evidence="2">The sequence shown here is derived from an EMBL/GenBank/DDBJ whole genome shotgun (WGS) entry which is preliminary data.</text>
</comment>
<dbReference type="GO" id="GO:0002161">
    <property type="term" value="F:aminoacyl-tRNA deacylase activity"/>
    <property type="evidence" value="ECO:0007669"/>
    <property type="project" value="InterPro"/>
</dbReference>
<dbReference type="Gene3D" id="3.90.960.10">
    <property type="entry name" value="YbaK/aminoacyl-tRNA synthetase-associated domain"/>
    <property type="match status" value="1"/>
</dbReference>
<feature type="domain" description="YbaK/aminoacyl-tRNA synthetase-associated" evidence="1">
    <location>
        <begin position="22"/>
        <end position="142"/>
    </location>
</feature>
<dbReference type="Pfam" id="PF04073">
    <property type="entry name" value="tRNA_edit"/>
    <property type="match status" value="1"/>
</dbReference>
<organism evidence="2 3">
    <name type="scientific">Aliikangiella coralliicola</name>
    <dbReference type="NCBI Taxonomy" id="2592383"/>
    <lineage>
        <taxon>Bacteria</taxon>
        <taxon>Pseudomonadati</taxon>
        <taxon>Pseudomonadota</taxon>
        <taxon>Gammaproteobacteria</taxon>
        <taxon>Oceanospirillales</taxon>
        <taxon>Pleioneaceae</taxon>
        <taxon>Aliikangiella</taxon>
    </lineage>
</organism>
<dbReference type="RefSeq" id="WP_142894284.1">
    <property type="nucleotide sequence ID" value="NZ_ML660165.1"/>
</dbReference>
<gene>
    <name evidence="2" type="ORF">FLL46_13670</name>
</gene>
<accession>A0A545UBL5</accession>
<dbReference type="SUPFAM" id="SSF55826">
    <property type="entry name" value="YbaK/ProRS associated domain"/>
    <property type="match status" value="1"/>
</dbReference>
<evidence type="ECO:0000313" key="2">
    <source>
        <dbReference type="EMBL" id="TQV86861.1"/>
    </source>
</evidence>
<dbReference type="InterPro" id="IPR036754">
    <property type="entry name" value="YbaK/aa-tRNA-synt-asso_dom_sf"/>
</dbReference>
<proteinExistence type="predicted"/>
<dbReference type="EMBL" id="VIKS01000009">
    <property type="protein sequence ID" value="TQV86861.1"/>
    <property type="molecule type" value="Genomic_DNA"/>
</dbReference>
<evidence type="ECO:0000313" key="3">
    <source>
        <dbReference type="Proteomes" id="UP000315439"/>
    </source>
</evidence>
<dbReference type="AlphaFoldDB" id="A0A545UBL5"/>
<sequence>MYTLTPFEYLDSLLIDYTLVPHEPSFTAQETAESAHIKGKDLSKVIVVGSEQLMSMVVVPANCILLQTDLSRLLRTPDLSIVPEHLFAERFPECEVGAMPPFGKLYNMNVFLAKELAQNQSITFNGGTHKLLIKMSTADFIDISDARVISMGYKASNLSTPRGAMEKHNWHWV</sequence>
<protein>
    <submittedName>
        <fullName evidence="2">YbaK/EbsC family protein</fullName>
    </submittedName>
</protein>
<dbReference type="OrthoDB" id="9786549at2"/>
<dbReference type="InterPro" id="IPR007214">
    <property type="entry name" value="YbaK/aa-tRNA-synth-assoc-dom"/>
</dbReference>
<evidence type="ECO:0000259" key="1">
    <source>
        <dbReference type="Pfam" id="PF04073"/>
    </source>
</evidence>
<dbReference type="Proteomes" id="UP000315439">
    <property type="component" value="Unassembled WGS sequence"/>
</dbReference>
<name>A0A545UBL5_9GAMM</name>